<protein>
    <submittedName>
        <fullName evidence="2">Uncharacterized protein</fullName>
    </submittedName>
</protein>
<dbReference type="InterPro" id="IPR018490">
    <property type="entry name" value="cNMP-bd_dom_sf"/>
</dbReference>
<name>A0A7S2JLG2_9EUKA</name>
<accession>A0A7S2JLG2</accession>
<sequence length="412" mass="44674">MDELNFFARDKRLPRDMTIKLREFFTQTQDARRQTRYDVLLGQMSQSLKADAALCWAKETLLKVSYLGGGDIENEFLAACALSLHTKLFCRSESIPIFNMVVIERGMAAKNGRVMTKGGTLGIDMIINSEFMQGHRDLDPAIGLTFVVQAATLDKEALDRLLRDFPVASRTITKSAFFFTFRRAIMLVAAAVRRDNGVNTMADALVAVRHDGLSKLAAIAEKRNQRMLINNVAALAERMEVIGEEATATRDRNRADVDKQISELRTHVDGQVAELSYKLDAVLAALRTTRPLPSHSAATLPALPCDAASSSEKSIVALHRTRSNTRSGEISRPPGRRHRHNRSQTSTAMTAAATPPAVAQHTTGHVANGQLVDGVNRASGGTQGVAAQPAPLAGGPLLATKLLTPSGQALEA</sequence>
<gene>
    <name evidence="2" type="ORF">CBRE1094_LOCUS45641</name>
</gene>
<reference evidence="2" key="1">
    <citation type="submission" date="2021-01" db="EMBL/GenBank/DDBJ databases">
        <authorList>
            <person name="Corre E."/>
            <person name="Pelletier E."/>
            <person name="Niang G."/>
            <person name="Scheremetjew M."/>
            <person name="Finn R."/>
            <person name="Kale V."/>
            <person name="Holt S."/>
            <person name="Cochrane G."/>
            <person name="Meng A."/>
            <person name="Brown T."/>
            <person name="Cohen L."/>
        </authorList>
    </citation>
    <scope>NUCLEOTIDE SEQUENCE</scope>
    <source>
        <strain evidence="2">UTEX LB 985</strain>
    </source>
</reference>
<proteinExistence type="predicted"/>
<evidence type="ECO:0000313" key="2">
    <source>
        <dbReference type="EMBL" id="CAD9551406.1"/>
    </source>
</evidence>
<dbReference type="AlphaFoldDB" id="A0A7S2JLG2"/>
<dbReference type="SUPFAM" id="SSF51206">
    <property type="entry name" value="cAMP-binding domain-like"/>
    <property type="match status" value="1"/>
</dbReference>
<feature type="region of interest" description="Disordered" evidence="1">
    <location>
        <begin position="321"/>
        <end position="349"/>
    </location>
</feature>
<dbReference type="EMBL" id="HBGU01083600">
    <property type="protein sequence ID" value="CAD9551406.1"/>
    <property type="molecule type" value="Transcribed_RNA"/>
</dbReference>
<organism evidence="2">
    <name type="scientific">Haptolina brevifila</name>
    <dbReference type="NCBI Taxonomy" id="156173"/>
    <lineage>
        <taxon>Eukaryota</taxon>
        <taxon>Haptista</taxon>
        <taxon>Haptophyta</taxon>
        <taxon>Prymnesiophyceae</taxon>
        <taxon>Prymnesiales</taxon>
        <taxon>Prymnesiaceae</taxon>
        <taxon>Haptolina</taxon>
    </lineage>
</organism>
<evidence type="ECO:0000256" key="1">
    <source>
        <dbReference type="SAM" id="MobiDB-lite"/>
    </source>
</evidence>